<feature type="transmembrane region" description="Helical" evidence="5">
    <location>
        <begin position="33"/>
        <end position="53"/>
    </location>
</feature>
<dbReference type="InterPro" id="IPR001750">
    <property type="entry name" value="ND/Mrp_TM"/>
</dbReference>
<gene>
    <name evidence="7" type="ORF">METZ01_LOCUS308142</name>
</gene>
<comment type="subcellular location">
    <subcellularLocation>
        <location evidence="1">Membrane</location>
        <topology evidence="1">Multi-pass membrane protein</topology>
    </subcellularLocation>
</comment>
<feature type="non-terminal residue" evidence="7">
    <location>
        <position position="191"/>
    </location>
</feature>
<feature type="transmembrane region" description="Helical" evidence="5">
    <location>
        <begin position="104"/>
        <end position="129"/>
    </location>
</feature>
<reference evidence="7" key="1">
    <citation type="submission" date="2018-05" db="EMBL/GenBank/DDBJ databases">
        <authorList>
            <person name="Lanie J.A."/>
            <person name="Ng W.-L."/>
            <person name="Kazmierczak K.M."/>
            <person name="Andrzejewski T.M."/>
            <person name="Davidsen T.M."/>
            <person name="Wayne K.J."/>
            <person name="Tettelin H."/>
            <person name="Glass J.I."/>
            <person name="Rusch D."/>
            <person name="Podicherti R."/>
            <person name="Tsui H.-C.T."/>
            <person name="Winkler M.E."/>
        </authorList>
    </citation>
    <scope>NUCLEOTIDE SEQUENCE</scope>
</reference>
<keyword evidence="2 5" id="KW-0812">Transmembrane</keyword>
<evidence type="ECO:0000313" key="7">
    <source>
        <dbReference type="EMBL" id="SVC55288.1"/>
    </source>
</evidence>
<sequence>MNIIATIIPEIFLSISIMILLIFGVFIKESFNIVYKSSIVVLIFIVLLLVNNFENFSKIFNDSYLIDNLSNYIKTLSIISAIVVLLISYEYINSLKINKFEYPILIMFSLLGAMIMISANDLIVFYMGLELQSLPLYVLASIDRDNERSTEAGLKYFVLSALSSGLLLYGCSLIYGFTGSTNFQSIAQNFN</sequence>
<dbReference type="PANTHER" id="PTHR22773">
    <property type="entry name" value="NADH DEHYDROGENASE"/>
    <property type="match status" value="1"/>
</dbReference>
<feature type="domain" description="NADH:quinone oxidoreductase/Mrp antiporter transmembrane" evidence="6">
    <location>
        <begin position="119"/>
        <end position="189"/>
    </location>
</feature>
<evidence type="ECO:0000256" key="2">
    <source>
        <dbReference type="ARBA" id="ARBA00022692"/>
    </source>
</evidence>
<accession>A0A382N3Z7</accession>
<dbReference type="AlphaFoldDB" id="A0A382N3Z7"/>
<evidence type="ECO:0000256" key="1">
    <source>
        <dbReference type="ARBA" id="ARBA00004141"/>
    </source>
</evidence>
<keyword evidence="3 5" id="KW-1133">Transmembrane helix</keyword>
<feature type="transmembrane region" description="Helical" evidence="5">
    <location>
        <begin position="156"/>
        <end position="177"/>
    </location>
</feature>
<organism evidence="7">
    <name type="scientific">marine metagenome</name>
    <dbReference type="NCBI Taxonomy" id="408172"/>
    <lineage>
        <taxon>unclassified sequences</taxon>
        <taxon>metagenomes</taxon>
        <taxon>ecological metagenomes</taxon>
    </lineage>
</organism>
<name>A0A382N3Z7_9ZZZZ</name>
<protein>
    <recommendedName>
        <fullName evidence="6">NADH:quinone oxidoreductase/Mrp antiporter transmembrane domain-containing protein</fullName>
    </recommendedName>
</protein>
<dbReference type="Pfam" id="PF00361">
    <property type="entry name" value="Proton_antipo_M"/>
    <property type="match status" value="1"/>
</dbReference>
<feature type="transmembrane region" description="Helical" evidence="5">
    <location>
        <begin position="6"/>
        <end position="26"/>
    </location>
</feature>
<evidence type="ECO:0000259" key="6">
    <source>
        <dbReference type="Pfam" id="PF00361"/>
    </source>
</evidence>
<proteinExistence type="predicted"/>
<evidence type="ECO:0000256" key="4">
    <source>
        <dbReference type="ARBA" id="ARBA00023136"/>
    </source>
</evidence>
<evidence type="ECO:0000256" key="5">
    <source>
        <dbReference type="SAM" id="Phobius"/>
    </source>
</evidence>
<dbReference type="EMBL" id="UINC01097518">
    <property type="protein sequence ID" value="SVC55288.1"/>
    <property type="molecule type" value="Genomic_DNA"/>
</dbReference>
<keyword evidence="4 5" id="KW-0472">Membrane</keyword>
<feature type="transmembrane region" description="Helical" evidence="5">
    <location>
        <begin position="73"/>
        <end position="92"/>
    </location>
</feature>
<evidence type="ECO:0000256" key="3">
    <source>
        <dbReference type="ARBA" id="ARBA00022989"/>
    </source>
</evidence>
<dbReference type="GO" id="GO:0016020">
    <property type="term" value="C:membrane"/>
    <property type="evidence" value="ECO:0007669"/>
    <property type="project" value="UniProtKB-SubCell"/>
</dbReference>